<evidence type="ECO:0000313" key="1">
    <source>
        <dbReference type="EMBL" id="KZP23462.1"/>
    </source>
</evidence>
<sequence>MDQFQVIAFSFLEGIPQWQQNAIREELLGLQLNCKKDGKCYIEDLTGGAQCSAEAFTKGVKYIAVVKFSAAADLDYFTHQDPVALAFMVKFNSMVTRVM</sequence>
<proteinExistence type="predicted"/>
<protein>
    <submittedName>
        <fullName evidence="1">Uncharacterized protein</fullName>
    </submittedName>
</protein>
<dbReference type="Proteomes" id="UP000076532">
    <property type="component" value="Unassembled WGS sequence"/>
</dbReference>
<gene>
    <name evidence="1" type="ORF">FIBSPDRAFT_858422</name>
</gene>
<dbReference type="Gene3D" id="3.30.70.100">
    <property type="match status" value="1"/>
</dbReference>
<name>A0A166LYT0_9AGAM</name>
<dbReference type="OrthoDB" id="1601230at2759"/>
<dbReference type="AlphaFoldDB" id="A0A166LYT0"/>
<dbReference type="EMBL" id="KV417532">
    <property type="protein sequence ID" value="KZP23462.1"/>
    <property type="molecule type" value="Genomic_DNA"/>
</dbReference>
<keyword evidence="2" id="KW-1185">Reference proteome</keyword>
<dbReference type="STRING" id="436010.A0A166LYT0"/>
<evidence type="ECO:0000313" key="2">
    <source>
        <dbReference type="Proteomes" id="UP000076532"/>
    </source>
</evidence>
<organism evidence="1 2">
    <name type="scientific">Athelia psychrophila</name>
    <dbReference type="NCBI Taxonomy" id="1759441"/>
    <lineage>
        <taxon>Eukaryota</taxon>
        <taxon>Fungi</taxon>
        <taxon>Dikarya</taxon>
        <taxon>Basidiomycota</taxon>
        <taxon>Agaricomycotina</taxon>
        <taxon>Agaricomycetes</taxon>
        <taxon>Agaricomycetidae</taxon>
        <taxon>Atheliales</taxon>
        <taxon>Atheliaceae</taxon>
        <taxon>Athelia</taxon>
    </lineage>
</organism>
<reference evidence="1 2" key="1">
    <citation type="journal article" date="2016" name="Mol. Biol. Evol.">
        <title>Comparative Genomics of Early-Diverging Mushroom-Forming Fungi Provides Insights into the Origins of Lignocellulose Decay Capabilities.</title>
        <authorList>
            <person name="Nagy L.G."/>
            <person name="Riley R."/>
            <person name="Tritt A."/>
            <person name="Adam C."/>
            <person name="Daum C."/>
            <person name="Floudas D."/>
            <person name="Sun H."/>
            <person name="Yadav J.S."/>
            <person name="Pangilinan J."/>
            <person name="Larsson K.H."/>
            <person name="Matsuura K."/>
            <person name="Barry K."/>
            <person name="Labutti K."/>
            <person name="Kuo R."/>
            <person name="Ohm R.A."/>
            <person name="Bhattacharya S.S."/>
            <person name="Shirouzu T."/>
            <person name="Yoshinaga Y."/>
            <person name="Martin F.M."/>
            <person name="Grigoriev I.V."/>
            <person name="Hibbett D.S."/>
        </authorList>
    </citation>
    <scope>NUCLEOTIDE SEQUENCE [LARGE SCALE GENOMIC DNA]</scope>
    <source>
        <strain evidence="1 2">CBS 109695</strain>
    </source>
</reference>
<accession>A0A166LYT0</accession>